<dbReference type="EMBL" id="IACT01003365">
    <property type="protein sequence ID" value="LAC22612.1"/>
    <property type="molecule type" value="mRNA"/>
</dbReference>
<evidence type="ECO:0000313" key="3">
    <source>
        <dbReference type="EMBL" id="LAC22612.1"/>
    </source>
</evidence>
<dbReference type="Pfam" id="PF08755">
    <property type="entry name" value="YccV-like"/>
    <property type="match status" value="1"/>
</dbReference>
<keyword evidence="1" id="KW-0732">Signal</keyword>
<feature type="signal peptide" evidence="1">
    <location>
        <begin position="1"/>
        <end position="18"/>
    </location>
</feature>
<accession>A0A6A7FX20</accession>
<protein>
    <submittedName>
        <fullName evidence="3">F-box only protein 21-like isoform X2</fullName>
    </submittedName>
</protein>
<evidence type="ECO:0000259" key="2">
    <source>
        <dbReference type="SMART" id="SM00992"/>
    </source>
</evidence>
<dbReference type="PANTHER" id="PTHR48439:SF1">
    <property type="entry name" value="HEMIMETHYLATED DNA-BINDING DOMAIN-CONTAINING PROTEIN"/>
    <property type="match status" value="1"/>
</dbReference>
<dbReference type="PANTHER" id="PTHR48439">
    <property type="entry name" value="HEMIMETHYLATED DNA-BINDING DOMAIN-CONTAINING PROTEIN"/>
    <property type="match status" value="1"/>
</dbReference>
<feature type="chain" id="PRO_5025599704" evidence="1">
    <location>
        <begin position="19"/>
        <end position="239"/>
    </location>
</feature>
<feature type="domain" description="Hemimethylated DNA-binding" evidence="2">
    <location>
        <begin position="127"/>
        <end position="229"/>
    </location>
</feature>
<dbReference type="SUPFAM" id="SSF141255">
    <property type="entry name" value="YccV-like"/>
    <property type="match status" value="1"/>
</dbReference>
<dbReference type="AlphaFoldDB" id="A0A6A7FX20"/>
<dbReference type="Gene3D" id="2.30.30.390">
    <property type="entry name" value="Hemimethylated DNA-binding domain"/>
    <property type="match status" value="1"/>
</dbReference>
<reference evidence="3" key="1">
    <citation type="submission" date="2017-11" db="EMBL/GenBank/DDBJ databases">
        <title>The sensing device of the deep-sea amphipod.</title>
        <authorList>
            <person name="Kobayashi H."/>
            <person name="Nagahama T."/>
            <person name="Arai W."/>
            <person name="Sasagawa Y."/>
            <person name="Umeda M."/>
            <person name="Hayashi T."/>
            <person name="Nikaido I."/>
            <person name="Watanabe H."/>
            <person name="Oguri K."/>
            <person name="Kitazato H."/>
            <person name="Fujioka K."/>
            <person name="Kido Y."/>
            <person name="Takami H."/>
        </authorList>
    </citation>
    <scope>NUCLEOTIDE SEQUENCE</scope>
    <source>
        <tissue evidence="3">Whole body</tissue>
    </source>
</reference>
<dbReference type="GO" id="GO:0003677">
    <property type="term" value="F:DNA binding"/>
    <property type="evidence" value="ECO:0007669"/>
    <property type="project" value="InterPro"/>
</dbReference>
<evidence type="ECO:0000256" key="1">
    <source>
        <dbReference type="SAM" id="SignalP"/>
    </source>
</evidence>
<dbReference type="InterPro" id="IPR036623">
    <property type="entry name" value="Hemimethylated_DNA-bd_sf"/>
</dbReference>
<dbReference type="InterPro" id="IPR053189">
    <property type="entry name" value="Clp_protease_adapter_ClpF"/>
</dbReference>
<sequence>MVLLSAGDALMLVLLLTCVPIQMWLYHKSDTSAVTRDGRVMSLIRELHKTISQYLSPHYWTKVMLSPYLASQTLDPDILEYARLSYEQLSKTPSLEGECPAVEVIRHLHPLGHFARGVQQRRYRTRLVQYKVGQVVKHTEYGVKGVIIGWDETCLAPRDFIRQSYSTEDVVEVCETANYAVLLDTNDYPHPITHYFAQKYIVPITNTKVEHPSLDRFFDKFDGSRYLPTSWLAAIYPED</sequence>
<dbReference type="SMART" id="SM00992">
    <property type="entry name" value="YccV-like"/>
    <property type="match status" value="1"/>
</dbReference>
<organism evidence="3">
    <name type="scientific">Hirondellea gigas</name>
    <dbReference type="NCBI Taxonomy" id="1518452"/>
    <lineage>
        <taxon>Eukaryota</taxon>
        <taxon>Metazoa</taxon>
        <taxon>Ecdysozoa</taxon>
        <taxon>Arthropoda</taxon>
        <taxon>Crustacea</taxon>
        <taxon>Multicrustacea</taxon>
        <taxon>Malacostraca</taxon>
        <taxon>Eumalacostraca</taxon>
        <taxon>Peracarida</taxon>
        <taxon>Amphipoda</taxon>
        <taxon>Amphilochidea</taxon>
        <taxon>Lysianassida</taxon>
        <taxon>Lysianassidira</taxon>
        <taxon>Lysianassoidea</taxon>
        <taxon>Lysianassidae</taxon>
        <taxon>Hirondellea</taxon>
    </lineage>
</organism>
<dbReference type="InterPro" id="IPR011722">
    <property type="entry name" value="Hemimethylated_DNA-bd_dom"/>
</dbReference>
<dbReference type="NCBIfam" id="TIGR02097">
    <property type="entry name" value="yccV"/>
    <property type="match status" value="1"/>
</dbReference>
<name>A0A6A7FX20_9CRUS</name>
<proteinExistence type="evidence at transcript level"/>